<protein>
    <recommendedName>
        <fullName evidence="2">DUF732 domain-containing protein</fullName>
    </recommendedName>
</protein>
<dbReference type="HOGENOM" id="CLU_135573_0_0_11"/>
<dbReference type="AlphaFoldDB" id="A0A024K2A8"/>
<dbReference type="InterPro" id="IPR007969">
    <property type="entry name" value="DUF732"/>
</dbReference>
<accession>A0A024K2A8</accession>
<dbReference type="Proteomes" id="UP000193710">
    <property type="component" value="Unassembled WGS sequence"/>
</dbReference>
<dbReference type="OrthoDB" id="4737874at2"/>
<evidence type="ECO:0000313" key="5">
    <source>
        <dbReference type="Proteomes" id="UP000193710"/>
    </source>
</evidence>
<keyword evidence="5" id="KW-1185">Reference proteome</keyword>
<organism evidence="3">
    <name type="scientific">Mycobacterium triplex</name>
    <dbReference type="NCBI Taxonomy" id="47839"/>
    <lineage>
        <taxon>Bacteria</taxon>
        <taxon>Bacillati</taxon>
        <taxon>Actinomycetota</taxon>
        <taxon>Actinomycetes</taxon>
        <taxon>Mycobacteriales</taxon>
        <taxon>Mycobacteriaceae</taxon>
        <taxon>Mycobacterium</taxon>
        <taxon>Mycobacterium simiae complex</taxon>
    </lineage>
</organism>
<reference evidence="3" key="1">
    <citation type="journal article" date="2014" name="Genome Announc.">
        <title>Draft Genome Sequence of Mycobacterium triplex DSM 44626.</title>
        <authorList>
            <person name="Sassi M."/>
            <person name="Croce O."/>
            <person name="Robert C."/>
            <person name="Raoult D."/>
            <person name="Drancourt M."/>
        </authorList>
    </citation>
    <scope>NUCLEOTIDE SEQUENCE [LARGE SCALE GENOMIC DNA]</scope>
    <source>
        <strain evidence="3">DSM 44626</strain>
    </source>
</reference>
<evidence type="ECO:0000259" key="2">
    <source>
        <dbReference type="Pfam" id="PF05305"/>
    </source>
</evidence>
<evidence type="ECO:0000256" key="1">
    <source>
        <dbReference type="SAM" id="SignalP"/>
    </source>
</evidence>
<feature type="chain" id="PRO_5038653914" description="DUF732 domain-containing protein" evidence="1">
    <location>
        <begin position="30"/>
        <end position="100"/>
    </location>
</feature>
<reference evidence="4 5" key="3">
    <citation type="submission" date="2016-01" db="EMBL/GenBank/DDBJ databases">
        <title>The new phylogeny of the genus Mycobacterium.</title>
        <authorList>
            <person name="Tarcisio F."/>
            <person name="Conor M."/>
            <person name="Antonella G."/>
            <person name="Elisabetta G."/>
            <person name="Giulia F.S."/>
            <person name="Sara T."/>
            <person name="Anna F."/>
            <person name="Clotilde B."/>
            <person name="Roberto B."/>
            <person name="Veronica D.S."/>
            <person name="Fabio R."/>
            <person name="Monica P."/>
            <person name="Olivier J."/>
            <person name="Enrico T."/>
            <person name="Nicola S."/>
        </authorList>
    </citation>
    <scope>NUCLEOTIDE SEQUENCE [LARGE SCALE GENOMIC DNA]</scope>
    <source>
        <strain evidence="4 5">DSM 44626</strain>
    </source>
</reference>
<dbReference type="Proteomes" id="UP000028880">
    <property type="component" value="Unassembled WGS sequence"/>
</dbReference>
<evidence type="ECO:0000313" key="4">
    <source>
        <dbReference type="EMBL" id="ORW98594.1"/>
    </source>
</evidence>
<keyword evidence="1" id="KW-0732">Signal</keyword>
<dbReference type="RefSeq" id="WP_051641390.1">
    <property type="nucleotide sequence ID" value="NZ_HG964446.1"/>
</dbReference>
<name>A0A024K2A8_9MYCO</name>
<dbReference type="EMBL" id="LQPY01000048">
    <property type="protein sequence ID" value="ORW98594.1"/>
    <property type="molecule type" value="Genomic_DNA"/>
</dbReference>
<sequence length="100" mass="10085" precursor="true">MFSARTLCALSVPAIAVAASLTVSTGVAAADDDAYLAQIHKIGLTGDKDGLIQLGHLICADRSAGETPDQLAQVVQSKNPGISLSDATGVVSAAESNYCP</sequence>
<feature type="domain" description="DUF732" evidence="2">
    <location>
        <begin position="31"/>
        <end position="100"/>
    </location>
</feature>
<evidence type="ECO:0000313" key="3">
    <source>
        <dbReference type="EMBL" id="CDO89969.1"/>
    </source>
</evidence>
<dbReference type="Pfam" id="PF05305">
    <property type="entry name" value="DUF732"/>
    <property type="match status" value="1"/>
</dbReference>
<dbReference type="EMBL" id="HG964446">
    <property type="protein sequence ID" value="CDO89969.1"/>
    <property type="molecule type" value="Genomic_DNA"/>
</dbReference>
<feature type="signal peptide" evidence="1">
    <location>
        <begin position="1"/>
        <end position="29"/>
    </location>
</feature>
<gene>
    <name evidence="4" type="ORF">AWC29_04090</name>
    <name evidence="3" type="ORF">BN973_04360</name>
</gene>
<reference evidence="3" key="2">
    <citation type="submission" date="2014-04" db="EMBL/GenBank/DDBJ databases">
        <authorList>
            <person name="Xu Y.W."/>
            <person name="Yang Q."/>
        </authorList>
    </citation>
    <scope>NUCLEOTIDE SEQUENCE</scope>
    <source>
        <strain evidence="3">DSM 44626</strain>
    </source>
</reference>
<proteinExistence type="predicted"/>